<accession>A0ABV0LHF2</accession>
<evidence type="ECO:0000259" key="2">
    <source>
        <dbReference type="Pfam" id="PF19956"/>
    </source>
</evidence>
<proteinExistence type="predicted"/>
<dbReference type="Pfam" id="PF19956">
    <property type="entry name" value="EAD2"/>
    <property type="match status" value="1"/>
</dbReference>
<comment type="caution">
    <text evidence="4">The sequence shown here is derived from an EMBL/GenBank/DDBJ whole genome shotgun (WGS) entry which is preliminary data.</text>
</comment>
<keyword evidence="5" id="KW-1185">Reference proteome</keyword>
<dbReference type="Pfam" id="PF19916">
    <property type="entry name" value="VMAP-M0"/>
    <property type="match status" value="1"/>
</dbReference>
<evidence type="ECO:0000313" key="4">
    <source>
        <dbReference type="EMBL" id="MEQ0561734.1"/>
    </source>
</evidence>
<dbReference type="Proteomes" id="UP001440984">
    <property type="component" value="Unassembled WGS sequence"/>
</dbReference>
<sequence length="537" mass="59925">MSIFCPLLHGGSLGKITIPGLPGGEVVRQVSTGERTHGPGRELHLTSTVRVAVREAIVNVLADAGLATDRPSRSLMVDLIHDNLGFPLALSEHATGRDQLIDVVNACAKADGGMQALDRAVRMLRPGSPESERLHRLVDEPRMHDLLPDSELLWLRSVLAGSTPPRLGALFRRAASPAACPPGEPGDAWAAFCLLTELNTPSHGLPPALAFVELVAAECAQPLGDELRKWNTCQARRVQGEERLRELRVERDRGGGRLRLHLVIMVEVDGIDPDRHFVSHWRQEDPQEWPPARGGIATIRGDELEHHVDRLIVDAERAWSEYREEVALEFVLPRALVNLPVHRWCKEHETGDPRPLFLDYPIVIRSLERMFSRQWHRAWRIRWEAMLGNPTVERVYFCRPQDTAERHRLDAILSDGRWLVMVLAGPPPTRPRPGEDELATGLRTGIPVLLWHPDAPAEVMREVVAWIIGSGGLGDLPARTQDSRRAAFSDVTVPVDLRIARDLVILWDDPTRLIFLDDGPCLPDATREDSDERGKAS</sequence>
<feature type="domain" description="vWA-MoxR associated protein C-terminal" evidence="3">
    <location>
        <begin position="274"/>
        <end position="510"/>
    </location>
</feature>
<feature type="domain" description="vWA-MoxR associated protein middle region 0" evidence="1">
    <location>
        <begin position="147"/>
        <end position="248"/>
    </location>
</feature>
<organism evidence="4 5">
    <name type="scientific">Amycolatopsis melonis</name>
    <dbReference type="NCBI Taxonomy" id="3156488"/>
    <lineage>
        <taxon>Bacteria</taxon>
        <taxon>Bacillati</taxon>
        <taxon>Actinomycetota</taxon>
        <taxon>Actinomycetes</taxon>
        <taxon>Pseudonocardiales</taxon>
        <taxon>Pseudonocardiaceae</taxon>
        <taxon>Amycolatopsis</taxon>
    </lineage>
</organism>
<evidence type="ECO:0000259" key="1">
    <source>
        <dbReference type="Pfam" id="PF19916"/>
    </source>
</evidence>
<evidence type="ECO:0000313" key="5">
    <source>
        <dbReference type="Proteomes" id="UP001440984"/>
    </source>
</evidence>
<name>A0ABV0LHF2_9PSEU</name>
<reference evidence="4 5" key="1">
    <citation type="submission" date="2024-05" db="EMBL/GenBank/DDBJ databases">
        <authorList>
            <person name="Zhao H."/>
            <person name="Xu Y."/>
            <person name="Lin S."/>
            <person name="Spain J.C."/>
            <person name="Zhou N.-Y."/>
        </authorList>
    </citation>
    <scope>NUCLEOTIDE SEQUENCE [LARGE SCALE GENOMIC DNA]</scope>
    <source>
        <strain evidence="4 5">NEAU-NG30</strain>
    </source>
</reference>
<dbReference type="InterPro" id="IPR045555">
    <property type="entry name" value="VMAP-M0"/>
</dbReference>
<dbReference type="Pfam" id="PF20028">
    <property type="entry name" value="VMAP-C"/>
    <property type="match status" value="1"/>
</dbReference>
<feature type="domain" description="Effector-associated" evidence="2">
    <location>
        <begin position="58"/>
        <end position="139"/>
    </location>
</feature>
<dbReference type="InterPro" id="IPR045450">
    <property type="entry name" value="VMAP_C"/>
</dbReference>
<protein>
    <submittedName>
        <fullName evidence="4">Uncharacterized protein</fullName>
    </submittedName>
</protein>
<gene>
    <name evidence="4" type="ORF">ABJI51_21850</name>
</gene>
<dbReference type="InterPro" id="IPR045431">
    <property type="entry name" value="EAD2"/>
</dbReference>
<evidence type="ECO:0000259" key="3">
    <source>
        <dbReference type="Pfam" id="PF20028"/>
    </source>
</evidence>
<dbReference type="RefSeq" id="WP_348953092.1">
    <property type="nucleotide sequence ID" value="NZ_JBDZYD010000008.1"/>
</dbReference>
<dbReference type="EMBL" id="JBDZYD010000008">
    <property type="protein sequence ID" value="MEQ0561734.1"/>
    <property type="molecule type" value="Genomic_DNA"/>
</dbReference>